<name>A0A0X8JGE1_ACTRD</name>
<dbReference type="OrthoDB" id="3267201at2"/>
<keyword evidence="3" id="KW-1185">Reference proteome</keyword>
<protein>
    <recommendedName>
        <fullName evidence="4">DUF4298 domain-containing protein</fullName>
    </recommendedName>
</protein>
<dbReference type="AlphaFoldDB" id="A0A0X8JGE1"/>
<dbReference type="InterPro" id="IPR025384">
    <property type="entry name" value="DUF4298"/>
</dbReference>
<evidence type="ECO:0000256" key="1">
    <source>
        <dbReference type="SAM" id="MobiDB-lite"/>
    </source>
</evidence>
<evidence type="ECO:0008006" key="4">
    <source>
        <dbReference type="Google" id="ProtNLM"/>
    </source>
</evidence>
<sequence>MTVMSTQNDAPLPQSDAAGSTVSPEQREALDRLEAMEAQLEAALPLVSDAEAGLAAIRAMIEAMEPLMAAYDTTWVEDQESVAELDPPLAVLGEDTVWDLYGREHAVMTELLRLSARVLAPADED</sequence>
<evidence type="ECO:0000313" key="3">
    <source>
        <dbReference type="Proteomes" id="UP000065220"/>
    </source>
</evidence>
<organism evidence="2 3">
    <name type="scientific">Actinomyces radicidentis</name>
    <dbReference type="NCBI Taxonomy" id="111015"/>
    <lineage>
        <taxon>Bacteria</taxon>
        <taxon>Bacillati</taxon>
        <taxon>Actinomycetota</taxon>
        <taxon>Actinomycetes</taxon>
        <taxon>Actinomycetales</taxon>
        <taxon>Actinomycetaceae</taxon>
        <taxon>Actinomyces</taxon>
    </lineage>
</organism>
<proteinExistence type="predicted"/>
<feature type="region of interest" description="Disordered" evidence="1">
    <location>
        <begin position="1"/>
        <end position="26"/>
    </location>
</feature>
<accession>A0A0X8JGE1</accession>
<dbReference type="Proteomes" id="UP000065220">
    <property type="component" value="Chromosome"/>
</dbReference>
<dbReference type="EMBL" id="CP014228">
    <property type="protein sequence ID" value="AMD88151.1"/>
    <property type="molecule type" value="Genomic_DNA"/>
</dbReference>
<gene>
    <name evidence="2" type="ORF">AXF14_11885</name>
</gene>
<dbReference type="Pfam" id="PF14131">
    <property type="entry name" value="DUF4298"/>
    <property type="match status" value="1"/>
</dbReference>
<evidence type="ECO:0000313" key="2">
    <source>
        <dbReference type="EMBL" id="AMD88151.1"/>
    </source>
</evidence>
<reference evidence="3" key="1">
    <citation type="submission" date="2016-02" db="EMBL/GenBank/DDBJ databases">
        <authorList>
            <person name="Holder M.E."/>
            <person name="Ajami N.J."/>
            <person name="Petrosino J.F."/>
        </authorList>
    </citation>
    <scope>NUCLEOTIDE SEQUENCE [LARGE SCALE GENOMIC DNA]</scope>
    <source>
        <strain evidence="3">CCUG 36733</strain>
    </source>
</reference>
<dbReference type="STRING" id="111015.AXF14_11885"/>
<dbReference type="KEGG" id="ard:AXF14_11885"/>